<dbReference type="GeneID" id="104741528"/>
<dbReference type="SMART" id="SM00768">
    <property type="entry name" value="X8"/>
    <property type="match status" value="1"/>
</dbReference>
<dbReference type="PANTHER" id="PTHR31044:SF132">
    <property type="entry name" value="BETA-1,3 GLUCANASE"/>
    <property type="match status" value="1"/>
</dbReference>
<organism evidence="7 8">
    <name type="scientific">Camelina sativa</name>
    <name type="common">False flax</name>
    <name type="synonym">Myagrum sativum</name>
    <dbReference type="NCBI Taxonomy" id="90675"/>
    <lineage>
        <taxon>Eukaryota</taxon>
        <taxon>Viridiplantae</taxon>
        <taxon>Streptophyta</taxon>
        <taxon>Embryophyta</taxon>
        <taxon>Tracheophyta</taxon>
        <taxon>Spermatophyta</taxon>
        <taxon>Magnoliopsida</taxon>
        <taxon>eudicotyledons</taxon>
        <taxon>Gunneridae</taxon>
        <taxon>Pentapetalae</taxon>
        <taxon>rosids</taxon>
        <taxon>malvids</taxon>
        <taxon>Brassicales</taxon>
        <taxon>Brassicaceae</taxon>
        <taxon>Camelineae</taxon>
        <taxon>Camelina</taxon>
    </lineage>
</organism>
<evidence type="ECO:0000256" key="1">
    <source>
        <dbReference type="ARBA" id="ARBA00004609"/>
    </source>
</evidence>
<dbReference type="InterPro" id="IPR012946">
    <property type="entry name" value="X8"/>
</dbReference>
<dbReference type="Pfam" id="PF07983">
    <property type="entry name" value="X8"/>
    <property type="match status" value="1"/>
</dbReference>
<reference evidence="7" key="1">
    <citation type="journal article" date="2014" name="Nat. Commun.">
        <title>The emerging biofuel crop Camelina sativa retains a highly undifferentiated hexaploid genome structure.</title>
        <authorList>
            <person name="Kagale S."/>
            <person name="Koh C."/>
            <person name="Nixon J."/>
            <person name="Bollina V."/>
            <person name="Clarke W.E."/>
            <person name="Tuteja R."/>
            <person name="Spillane C."/>
            <person name="Robinson S.J."/>
            <person name="Links M.G."/>
            <person name="Clarke C."/>
            <person name="Higgins E.E."/>
            <person name="Huebert T."/>
            <person name="Sharpe A.G."/>
            <person name="Parkin I.A."/>
        </authorList>
    </citation>
    <scope>NUCLEOTIDE SEQUENCE [LARGE SCALE GENOMIC DNA]</scope>
    <source>
        <strain evidence="7">cv. DH55</strain>
    </source>
</reference>
<keyword evidence="2" id="KW-0325">Glycoprotein</keyword>
<keyword evidence="3" id="KW-0732">Signal</keyword>
<feature type="compositionally biased region" description="Low complexity" evidence="5">
    <location>
        <begin position="113"/>
        <end position="127"/>
    </location>
</feature>
<feature type="region of interest" description="Disordered" evidence="5">
    <location>
        <begin position="111"/>
        <end position="185"/>
    </location>
</feature>
<comment type="subcellular location">
    <subcellularLocation>
        <location evidence="1">Cell membrane</location>
        <topology evidence="1">Lipid-anchor</topology>
        <topology evidence="1">GPI-anchor</topology>
    </subcellularLocation>
</comment>
<name>A0ABM0VT39_CAMSA</name>
<keyword evidence="7" id="KW-1185">Reference proteome</keyword>
<dbReference type="Proteomes" id="UP000694864">
    <property type="component" value="Chromosome 14"/>
</dbReference>
<feature type="compositionally biased region" description="Low complexity" evidence="5">
    <location>
        <begin position="134"/>
        <end position="168"/>
    </location>
</feature>
<evidence type="ECO:0000256" key="3">
    <source>
        <dbReference type="ARBA" id="ARBA00022729"/>
    </source>
</evidence>
<evidence type="ECO:0000259" key="6">
    <source>
        <dbReference type="SMART" id="SM00768"/>
    </source>
</evidence>
<dbReference type="InterPro" id="IPR044788">
    <property type="entry name" value="X8_dom_prot"/>
</dbReference>
<gene>
    <name evidence="8" type="primary">LOC104741528</name>
</gene>
<sequence>MSSHPFSLPSQEIFDSMILFSLHLYNNIYLSPETELLRNHSFFPLSNPKNYLKTISLFFSQKLFNYTDNGNKMTHRITSRCFSIMLLCLLITSPLDVIAQGQGGQGDIPVVNPTAPGGSTTTPTITQPSPPTSTFPGPTTPTTTPTGGYPPLDGTTPTGGYPPLDGTSPPGGGGDVGGGYGGGNAPGGGGDTGAGGGGGGGYGGGAPGGGGGGDTGAGGGGATGGGGGGGDTGAGGSGQWCIAKANASPTSLQVALDYACGYGGADCGQIQQGAACYEPNTIRDHASFAFNSYYQKHPGSDSCNFGGAAQLTSTDPSKGSCHFSSSSGTVSTSPPSQMSPPDFNSPPSSTYPPPITTPTTGTTAPGPPFGVAEPTGLPSSATHVSHSLLSIFTAVGILMPLLRENYL</sequence>
<keyword evidence="4" id="KW-0449">Lipoprotein</keyword>
<protein>
    <submittedName>
        <fullName evidence="8">Uncharacterized protein LOC104741528</fullName>
    </submittedName>
</protein>
<evidence type="ECO:0000256" key="5">
    <source>
        <dbReference type="SAM" id="MobiDB-lite"/>
    </source>
</evidence>
<evidence type="ECO:0000313" key="7">
    <source>
        <dbReference type="Proteomes" id="UP000694864"/>
    </source>
</evidence>
<feature type="domain" description="X8" evidence="6">
    <location>
        <begin position="239"/>
        <end position="323"/>
    </location>
</feature>
<dbReference type="RefSeq" id="XP_010460716.1">
    <property type="nucleotide sequence ID" value="XM_010462414.2"/>
</dbReference>
<evidence type="ECO:0000313" key="8">
    <source>
        <dbReference type="RefSeq" id="XP_010460716.1"/>
    </source>
</evidence>
<accession>A0ABM0VT39</accession>
<feature type="compositionally biased region" description="Gly residues" evidence="5">
    <location>
        <begin position="169"/>
        <end position="185"/>
    </location>
</feature>
<keyword evidence="2" id="KW-0472">Membrane</keyword>
<feature type="region of interest" description="Disordered" evidence="5">
    <location>
        <begin position="316"/>
        <end position="377"/>
    </location>
</feature>
<reference evidence="8" key="2">
    <citation type="submission" date="2025-08" db="UniProtKB">
        <authorList>
            <consortium name="RefSeq"/>
        </authorList>
    </citation>
    <scope>IDENTIFICATION</scope>
    <source>
        <tissue evidence="8">Leaf</tissue>
    </source>
</reference>
<evidence type="ECO:0000256" key="4">
    <source>
        <dbReference type="ARBA" id="ARBA00023288"/>
    </source>
</evidence>
<dbReference type="PANTHER" id="PTHR31044">
    <property type="entry name" value="BETA-1,3 GLUCANASE"/>
    <property type="match status" value="1"/>
</dbReference>
<proteinExistence type="predicted"/>
<keyword evidence="2" id="KW-0336">GPI-anchor</keyword>
<dbReference type="Gene3D" id="1.20.58.1040">
    <property type="match status" value="1"/>
</dbReference>
<feature type="compositionally biased region" description="Low complexity" evidence="5">
    <location>
        <begin position="317"/>
        <end position="336"/>
    </location>
</feature>
<evidence type="ECO:0000256" key="2">
    <source>
        <dbReference type="ARBA" id="ARBA00022622"/>
    </source>
</evidence>